<dbReference type="OrthoDB" id="9805159at2"/>
<keyword evidence="5" id="KW-0119">Carbohydrate metabolism</keyword>
<reference evidence="9 10" key="1">
    <citation type="submission" date="2016-11" db="EMBL/GenBank/DDBJ databases">
        <authorList>
            <person name="Jaros S."/>
            <person name="Januszkiewicz K."/>
            <person name="Wedrychowicz H."/>
        </authorList>
    </citation>
    <scope>NUCLEOTIDE SEQUENCE [LARGE SCALE GENOMIC DNA]</scope>
    <source>
        <strain evidence="9 10">DSM 15930</strain>
    </source>
</reference>
<dbReference type="RefSeq" id="WP_073290175.1">
    <property type="nucleotide sequence ID" value="NZ_FRCP01000020.1"/>
</dbReference>
<dbReference type="AlphaFoldDB" id="A0A1M7ME19"/>
<evidence type="ECO:0000256" key="7">
    <source>
        <dbReference type="SAM" id="SignalP"/>
    </source>
</evidence>
<comment type="catalytic activity">
    <reaction evidence="5">
        <text>Endohydrolysis of (1-&gt;4)-alpha-D-glucosidic linkages in polysaccharides containing three or more (1-&gt;4)-alpha-linked D-glucose units.</text>
        <dbReference type="EC" id="3.2.1.1"/>
    </reaction>
</comment>
<evidence type="ECO:0000313" key="10">
    <source>
        <dbReference type="Proteomes" id="UP000184038"/>
    </source>
</evidence>
<evidence type="ECO:0000256" key="2">
    <source>
        <dbReference type="ARBA" id="ARBA00022801"/>
    </source>
</evidence>
<dbReference type="PANTHER" id="PTHR10357">
    <property type="entry name" value="ALPHA-AMYLASE FAMILY MEMBER"/>
    <property type="match status" value="1"/>
</dbReference>
<feature type="chain" id="PRO_5038814858" description="Alpha-amylase" evidence="7">
    <location>
        <begin position="24"/>
        <end position="587"/>
    </location>
</feature>
<dbReference type="Pfam" id="PF23915">
    <property type="entry name" value="SusG_C"/>
    <property type="match status" value="1"/>
</dbReference>
<feature type="signal peptide" evidence="7">
    <location>
        <begin position="1"/>
        <end position="23"/>
    </location>
</feature>
<feature type="compositionally biased region" description="Basic and acidic residues" evidence="6">
    <location>
        <begin position="47"/>
        <end position="57"/>
    </location>
</feature>
<feature type="domain" description="Glycosyl hydrolase family 13 catalytic" evidence="8">
    <location>
        <begin position="88"/>
        <end position="499"/>
    </location>
</feature>
<dbReference type="Gene3D" id="2.60.40.1180">
    <property type="entry name" value="Golgi alpha-mannosidase II"/>
    <property type="match status" value="1"/>
</dbReference>
<evidence type="ECO:0000256" key="5">
    <source>
        <dbReference type="RuleBase" id="RU361134"/>
    </source>
</evidence>
<dbReference type="InterPro" id="IPR045857">
    <property type="entry name" value="O16G_dom_2"/>
</dbReference>
<proteinExistence type="inferred from homology"/>
<evidence type="ECO:0000256" key="6">
    <source>
        <dbReference type="SAM" id="MobiDB-lite"/>
    </source>
</evidence>
<organism evidence="9 10">
    <name type="scientific">Anaerosporobacter mobilis DSM 15930</name>
    <dbReference type="NCBI Taxonomy" id="1120996"/>
    <lineage>
        <taxon>Bacteria</taxon>
        <taxon>Bacillati</taxon>
        <taxon>Bacillota</taxon>
        <taxon>Clostridia</taxon>
        <taxon>Lachnospirales</taxon>
        <taxon>Lachnospiraceae</taxon>
        <taxon>Anaerosporobacter</taxon>
    </lineage>
</organism>
<dbReference type="SMART" id="SM00642">
    <property type="entry name" value="Aamy"/>
    <property type="match status" value="1"/>
</dbReference>
<keyword evidence="2 5" id="KW-0378">Hydrolase</keyword>
<dbReference type="EC" id="3.2.1.1" evidence="5"/>
<evidence type="ECO:0000313" key="9">
    <source>
        <dbReference type="EMBL" id="SHM88589.1"/>
    </source>
</evidence>
<comment type="similarity">
    <text evidence="1 4">Belongs to the glycosyl hydrolase 13 family.</text>
</comment>
<dbReference type="InterPro" id="IPR017853">
    <property type="entry name" value="GH"/>
</dbReference>
<dbReference type="Proteomes" id="UP000184038">
    <property type="component" value="Unassembled WGS sequence"/>
</dbReference>
<dbReference type="CDD" id="cd11316">
    <property type="entry name" value="AmyAc_bac2_AmyA"/>
    <property type="match status" value="1"/>
</dbReference>
<keyword evidence="3 5" id="KW-0326">Glycosidase</keyword>
<dbReference type="GO" id="GO:0004556">
    <property type="term" value="F:alpha-amylase activity"/>
    <property type="evidence" value="ECO:0007669"/>
    <property type="project" value="UniProtKB-UniRule"/>
</dbReference>
<sequence>MKSKKILSVVLIICMLVSSSCSLKSKENVTTVGNANSTVDNTDNDDDSKAQGDKTANDDTSEEQSKYVEYTYNQELNVIDDIYRTYYEVFLYSYYDSNGDGTGDINGLISKLDYLNDGDDTTDTDLGVNGIWLMPIMPSTTYHKYDVVDYYDVDPEYGTVDDFKNLIAECDKRGIKVIIDFVINHTSTQNEWFSSAVKSLGIEPCGQETCTHKDLCREHNPYCKYYNFVEGLPSSGKYYSTGQGDWYYEAVFWDQMPDLNLADTNLRSNLEDIMKYWLDMGVGGFRLDAAKEFYSGNTEKNVEILKWVTDYVKGVNPDNYLVAEVWDSFGTMSQYYESGIDSLFDFPFAQEQGKIVTTLNYTGDNNSGSSFGRAMVTVQDKFKSFNENAIDASFFTNHDTARAAGYFNYDEDKIKMAAGMNLMMAGNSFIYYGEELGMSGSGRDENKRAPMYWSTTEQTGMTLGPQEMEAVTHNFGTYEDQVNDPMSIYNYYKRAVRLRNENPEIARGTTKVIDTLNQGEIAAITRTYEDSSVAIVYNISEEEVQVKLTDTDMNIEAIRGYLSTNGAAVTLKGDVLTMPPYSIVVLK</sequence>
<dbReference type="PRINTS" id="PR00110">
    <property type="entry name" value="ALPHAAMYLASE"/>
</dbReference>
<dbReference type="PROSITE" id="PS51257">
    <property type="entry name" value="PROKAR_LIPOPROTEIN"/>
    <property type="match status" value="1"/>
</dbReference>
<dbReference type="GO" id="GO:0009313">
    <property type="term" value="P:oligosaccharide catabolic process"/>
    <property type="evidence" value="ECO:0007669"/>
    <property type="project" value="TreeGrafter"/>
</dbReference>
<dbReference type="SUPFAM" id="SSF51011">
    <property type="entry name" value="Glycosyl hydrolase domain"/>
    <property type="match status" value="1"/>
</dbReference>
<dbReference type="EMBL" id="FRCP01000020">
    <property type="protein sequence ID" value="SHM88589.1"/>
    <property type="molecule type" value="Genomic_DNA"/>
</dbReference>
<dbReference type="GO" id="GO:0043169">
    <property type="term" value="F:cation binding"/>
    <property type="evidence" value="ECO:0007669"/>
    <property type="project" value="InterPro"/>
</dbReference>
<accession>A0A1M7ME19</accession>
<dbReference type="Gene3D" id="3.20.20.80">
    <property type="entry name" value="Glycosidases"/>
    <property type="match status" value="1"/>
</dbReference>
<keyword evidence="10" id="KW-1185">Reference proteome</keyword>
<dbReference type="SUPFAM" id="SSF51445">
    <property type="entry name" value="(Trans)glycosidases"/>
    <property type="match status" value="1"/>
</dbReference>
<keyword evidence="7" id="KW-0732">Signal</keyword>
<dbReference type="InterPro" id="IPR056300">
    <property type="entry name" value="SusG-like_C"/>
</dbReference>
<dbReference type="STRING" id="1120996.SAMN02746066_03759"/>
<dbReference type="PANTHER" id="PTHR10357:SF179">
    <property type="entry name" value="NEUTRAL AND BASIC AMINO ACID TRANSPORT PROTEIN RBAT"/>
    <property type="match status" value="1"/>
</dbReference>
<name>A0A1M7ME19_9FIRM</name>
<evidence type="ECO:0000259" key="8">
    <source>
        <dbReference type="SMART" id="SM00642"/>
    </source>
</evidence>
<dbReference type="Gene3D" id="3.90.400.10">
    <property type="entry name" value="Oligo-1,6-glucosidase, Domain 2"/>
    <property type="match status" value="1"/>
</dbReference>
<evidence type="ECO:0000256" key="3">
    <source>
        <dbReference type="ARBA" id="ARBA00023295"/>
    </source>
</evidence>
<dbReference type="InterPro" id="IPR006047">
    <property type="entry name" value="GH13_cat_dom"/>
</dbReference>
<dbReference type="InterPro" id="IPR013780">
    <property type="entry name" value="Glyco_hydro_b"/>
</dbReference>
<feature type="region of interest" description="Disordered" evidence="6">
    <location>
        <begin position="33"/>
        <end position="63"/>
    </location>
</feature>
<evidence type="ECO:0000256" key="1">
    <source>
        <dbReference type="ARBA" id="ARBA00008061"/>
    </source>
</evidence>
<protein>
    <recommendedName>
        <fullName evidence="5">Alpha-amylase</fullName>
        <ecNumber evidence="5">3.2.1.1</ecNumber>
    </recommendedName>
</protein>
<evidence type="ECO:0000256" key="4">
    <source>
        <dbReference type="RuleBase" id="RU003615"/>
    </source>
</evidence>
<gene>
    <name evidence="9" type="ORF">SAMN02746066_03759</name>
</gene>
<dbReference type="InterPro" id="IPR006046">
    <property type="entry name" value="Alpha_amylase"/>
</dbReference>
<dbReference type="Pfam" id="PF00128">
    <property type="entry name" value="Alpha-amylase"/>
    <property type="match status" value="1"/>
</dbReference>